<evidence type="ECO:0000313" key="2">
    <source>
        <dbReference type="Proteomes" id="UP000774958"/>
    </source>
</evidence>
<evidence type="ECO:0000313" key="1">
    <source>
        <dbReference type="EMBL" id="MBZ6068544.1"/>
    </source>
</evidence>
<accession>A0ABS7VGL5</accession>
<reference evidence="1 2" key="1">
    <citation type="submission" date="2021-09" db="EMBL/GenBank/DDBJ databases">
        <title>Aeromonas schubertii isolated from Asian sea bass.</title>
        <authorList>
            <person name="Pinpimai K."/>
        </authorList>
    </citation>
    <scope>NUCLEOTIDE SEQUENCE [LARGE SCALE GENOMIC DNA]</scope>
    <source>
        <strain evidence="1 2">CHULA2021a</strain>
    </source>
</reference>
<feature type="non-terminal residue" evidence="1">
    <location>
        <position position="1"/>
    </location>
</feature>
<keyword evidence="2" id="KW-1185">Reference proteome</keyword>
<dbReference type="Proteomes" id="UP000774958">
    <property type="component" value="Unassembled WGS sequence"/>
</dbReference>
<name>A0ABS7VGL5_9GAMM</name>
<protein>
    <submittedName>
        <fullName evidence="1">Uncharacterized protein</fullName>
    </submittedName>
</protein>
<proteinExistence type="predicted"/>
<dbReference type="EMBL" id="JAIRBT010000065">
    <property type="protein sequence ID" value="MBZ6068544.1"/>
    <property type="molecule type" value="Genomic_DNA"/>
</dbReference>
<sequence>EAAIMATIPTPVLPKTYTFLLAVRGCRVADLPHLQTLSTTAYSEAEARYGLHGLPLVFLSCRLAGKGVTA</sequence>
<gene>
    <name evidence="1" type="ORF">LA374_20390</name>
</gene>
<organism evidence="1 2">
    <name type="scientific">Aeromonas schubertii</name>
    <dbReference type="NCBI Taxonomy" id="652"/>
    <lineage>
        <taxon>Bacteria</taxon>
        <taxon>Pseudomonadati</taxon>
        <taxon>Pseudomonadota</taxon>
        <taxon>Gammaproteobacteria</taxon>
        <taxon>Aeromonadales</taxon>
        <taxon>Aeromonadaceae</taxon>
        <taxon>Aeromonas</taxon>
    </lineage>
</organism>
<comment type="caution">
    <text evidence="1">The sequence shown here is derived from an EMBL/GenBank/DDBJ whole genome shotgun (WGS) entry which is preliminary data.</text>
</comment>